<protein>
    <submittedName>
        <fullName evidence="2">SusD/RagB family nutrient-binding outer membrane lipoprotein</fullName>
    </submittedName>
</protein>
<sequence>IDLPHPDSISDEKRAELANNMSTIGQEFKKFTYEGLVNDYQRTTSLTHDIYAGYFANNKLDFIVSSPNYVYTEDWSGRRWSHFYQDRSKEYRTLANTFWYVDHEAHRNAFYMTRIWYAFLASTMADTYGDMPFGVYVQGLEPPTQCPYNTQEQVYDMVFRMLSEAADSIQPGACSFTFADREDKVFNGDEAKWVRFANSLRLRLALRIVNVDPERAYDEAVAAINHPAGLMQSQDDNVETVPNYAPIDQGGEDASGEENEVANCGFRYADVVMSLDMEQAYNNLIDKDAAMANFGDTIDPRCTICWYRPTPKNFLEAGREMPNKQYHGNAIGNNEFQTNATDVYSPLKVDPNNSKVLSDTHWFSYSRPYIWFGYAELKFLLAEATLRGWTDSYGSAEDLFREGIRESFNYYHMADKADAYISSLKIYNGEDNPFAGGDNEAQLEQIITQKWLAIFPNGNEGWAEFRRTDYPRLNNHLNNRDANIPAGKFIKRIDYPGSETDYNADNMPQGVNQGTRVWWDVQDTNGDNGERNTPDNFRSLY</sequence>
<dbReference type="InterPro" id="IPR011990">
    <property type="entry name" value="TPR-like_helical_dom_sf"/>
</dbReference>
<proteinExistence type="predicted"/>
<feature type="region of interest" description="Disordered" evidence="1">
    <location>
        <begin position="521"/>
        <end position="541"/>
    </location>
</feature>
<organism evidence="2 3">
    <name type="scientific">Candidatus Avibacteroides avistercoris</name>
    <dbReference type="NCBI Taxonomy" id="2840690"/>
    <lineage>
        <taxon>Bacteria</taxon>
        <taxon>Pseudomonadati</taxon>
        <taxon>Bacteroidota</taxon>
        <taxon>Bacteroidia</taxon>
        <taxon>Bacteroidales</taxon>
        <taxon>Bacteroidaceae</taxon>
        <taxon>Bacteroidaceae incertae sedis</taxon>
        <taxon>Candidatus Avibacteroides</taxon>
    </lineage>
</organism>
<accession>A0A9D2UJA7</accession>
<evidence type="ECO:0000313" key="3">
    <source>
        <dbReference type="Proteomes" id="UP000787625"/>
    </source>
</evidence>
<gene>
    <name evidence="2" type="ORF">IAA93_07185</name>
</gene>
<comment type="caution">
    <text evidence="2">The sequence shown here is derived from an EMBL/GenBank/DDBJ whole genome shotgun (WGS) entry which is preliminary data.</text>
</comment>
<dbReference type="EMBL" id="DWUP01000166">
    <property type="protein sequence ID" value="HJD53488.1"/>
    <property type="molecule type" value="Genomic_DNA"/>
</dbReference>
<dbReference type="Proteomes" id="UP000787625">
    <property type="component" value="Unassembled WGS sequence"/>
</dbReference>
<reference evidence="2" key="1">
    <citation type="journal article" date="2021" name="PeerJ">
        <title>Extensive microbial diversity within the chicken gut microbiome revealed by metagenomics and culture.</title>
        <authorList>
            <person name="Gilroy R."/>
            <person name="Ravi A."/>
            <person name="Getino M."/>
            <person name="Pursley I."/>
            <person name="Horton D.L."/>
            <person name="Alikhan N.F."/>
            <person name="Baker D."/>
            <person name="Gharbi K."/>
            <person name="Hall N."/>
            <person name="Watson M."/>
            <person name="Adriaenssens E.M."/>
            <person name="Foster-Nyarko E."/>
            <person name="Jarju S."/>
            <person name="Secka A."/>
            <person name="Antonio M."/>
            <person name="Oren A."/>
            <person name="Chaudhuri R.R."/>
            <person name="La Ragione R."/>
            <person name="Hildebrand F."/>
            <person name="Pallen M.J."/>
        </authorList>
    </citation>
    <scope>NUCLEOTIDE SEQUENCE</scope>
    <source>
        <strain evidence="2">MalCec1-1739</strain>
    </source>
</reference>
<keyword evidence="2" id="KW-0449">Lipoprotein</keyword>
<dbReference type="AlphaFoldDB" id="A0A9D2UJA7"/>
<dbReference type="Pfam" id="PF12741">
    <property type="entry name" value="SusD-like"/>
    <property type="match status" value="1"/>
</dbReference>
<feature type="non-terminal residue" evidence="2">
    <location>
        <position position="1"/>
    </location>
</feature>
<dbReference type="SUPFAM" id="SSF48452">
    <property type="entry name" value="TPR-like"/>
    <property type="match status" value="1"/>
</dbReference>
<reference evidence="2" key="2">
    <citation type="submission" date="2021-04" db="EMBL/GenBank/DDBJ databases">
        <authorList>
            <person name="Gilroy R."/>
        </authorList>
    </citation>
    <scope>NUCLEOTIDE SEQUENCE</scope>
    <source>
        <strain evidence="2">MalCec1-1739</strain>
    </source>
</reference>
<name>A0A9D2UJA7_9BACT</name>
<evidence type="ECO:0000313" key="2">
    <source>
        <dbReference type="EMBL" id="HJD53488.1"/>
    </source>
</evidence>
<evidence type="ECO:0000256" key="1">
    <source>
        <dbReference type="SAM" id="MobiDB-lite"/>
    </source>
</evidence>
<dbReference type="InterPro" id="IPR024302">
    <property type="entry name" value="SusD-like"/>
</dbReference>
<dbReference type="Gene3D" id="1.25.40.390">
    <property type="match status" value="1"/>
</dbReference>